<accession>A0A1R3HSP1</accession>
<name>A0A1R3HSP1_COCAP</name>
<comment type="caution">
    <text evidence="2">The sequence shown here is derived from an EMBL/GenBank/DDBJ whole genome shotgun (WGS) entry which is preliminary data.</text>
</comment>
<protein>
    <submittedName>
        <fullName evidence="2">Uncharacterized protein</fullName>
    </submittedName>
</protein>
<gene>
    <name evidence="2" type="ORF">CCACVL1_17272</name>
</gene>
<evidence type="ECO:0000313" key="3">
    <source>
        <dbReference type="Proteomes" id="UP000188268"/>
    </source>
</evidence>
<proteinExistence type="predicted"/>
<dbReference type="Gramene" id="OMO73415">
    <property type="protein sequence ID" value="OMO73415"/>
    <property type="gene ID" value="CCACVL1_17272"/>
</dbReference>
<organism evidence="2 3">
    <name type="scientific">Corchorus capsularis</name>
    <name type="common">Jute</name>
    <dbReference type="NCBI Taxonomy" id="210143"/>
    <lineage>
        <taxon>Eukaryota</taxon>
        <taxon>Viridiplantae</taxon>
        <taxon>Streptophyta</taxon>
        <taxon>Embryophyta</taxon>
        <taxon>Tracheophyta</taxon>
        <taxon>Spermatophyta</taxon>
        <taxon>Magnoliopsida</taxon>
        <taxon>eudicotyledons</taxon>
        <taxon>Gunneridae</taxon>
        <taxon>Pentapetalae</taxon>
        <taxon>rosids</taxon>
        <taxon>malvids</taxon>
        <taxon>Malvales</taxon>
        <taxon>Malvaceae</taxon>
        <taxon>Grewioideae</taxon>
        <taxon>Apeibeae</taxon>
        <taxon>Corchorus</taxon>
    </lineage>
</organism>
<feature type="region of interest" description="Disordered" evidence="1">
    <location>
        <begin position="1"/>
        <end position="20"/>
    </location>
</feature>
<dbReference type="EMBL" id="AWWV01011215">
    <property type="protein sequence ID" value="OMO73415.1"/>
    <property type="molecule type" value="Genomic_DNA"/>
</dbReference>
<dbReference type="AlphaFoldDB" id="A0A1R3HSP1"/>
<sequence>MAVGPKPVAPIPPKKKGPRF</sequence>
<dbReference type="Proteomes" id="UP000188268">
    <property type="component" value="Unassembled WGS sequence"/>
</dbReference>
<keyword evidence="3" id="KW-1185">Reference proteome</keyword>
<evidence type="ECO:0000313" key="2">
    <source>
        <dbReference type="EMBL" id="OMO73415.1"/>
    </source>
</evidence>
<reference evidence="2 3" key="1">
    <citation type="submission" date="2013-09" db="EMBL/GenBank/DDBJ databases">
        <title>Corchorus capsularis genome sequencing.</title>
        <authorList>
            <person name="Alam M."/>
            <person name="Haque M.S."/>
            <person name="Islam M.S."/>
            <person name="Emdad E.M."/>
            <person name="Islam M.M."/>
            <person name="Ahmed B."/>
            <person name="Halim A."/>
            <person name="Hossen Q.M.M."/>
            <person name="Hossain M.Z."/>
            <person name="Ahmed R."/>
            <person name="Khan M.M."/>
            <person name="Islam R."/>
            <person name="Rashid M.M."/>
            <person name="Khan S.A."/>
            <person name="Rahman M.S."/>
            <person name="Alam M."/>
        </authorList>
    </citation>
    <scope>NUCLEOTIDE SEQUENCE [LARGE SCALE GENOMIC DNA]</scope>
    <source>
        <strain evidence="3">cv. CVL-1</strain>
        <tissue evidence="2">Whole seedling</tissue>
    </source>
</reference>
<evidence type="ECO:0000256" key="1">
    <source>
        <dbReference type="SAM" id="MobiDB-lite"/>
    </source>
</evidence>